<reference evidence="1 2" key="1">
    <citation type="submission" date="2021-06" db="EMBL/GenBank/DDBJ databases">
        <authorList>
            <person name="Palmer J.M."/>
        </authorList>
    </citation>
    <scope>NUCLEOTIDE SEQUENCE [LARGE SCALE GENOMIC DNA]</scope>
    <source>
        <strain evidence="1 2">XC_2019</strain>
        <tissue evidence="1">Muscle</tissue>
    </source>
</reference>
<accession>A0ABV0RX40</accession>
<organism evidence="1 2">
    <name type="scientific">Xenoophorus captivus</name>
    <dbReference type="NCBI Taxonomy" id="1517983"/>
    <lineage>
        <taxon>Eukaryota</taxon>
        <taxon>Metazoa</taxon>
        <taxon>Chordata</taxon>
        <taxon>Craniata</taxon>
        <taxon>Vertebrata</taxon>
        <taxon>Euteleostomi</taxon>
        <taxon>Actinopterygii</taxon>
        <taxon>Neopterygii</taxon>
        <taxon>Teleostei</taxon>
        <taxon>Neoteleostei</taxon>
        <taxon>Acanthomorphata</taxon>
        <taxon>Ovalentaria</taxon>
        <taxon>Atherinomorphae</taxon>
        <taxon>Cyprinodontiformes</taxon>
        <taxon>Goodeidae</taxon>
        <taxon>Xenoophorus</taxon>
    </lineage>
</organism>
<dbReference type="Proteomes" id="UP001434883">
    <property type="component" value="Unassembled WGS sequence"/>
</dbReference>
<evidence type="ECO:0000313" key="2">
    <source>
        <dbReference type="Proteomes" id="UP001434883"/>
    </source>
</evidence>
<gene>
    <name evidence="1" type="ORF">XENOCAPTIV_025757</name>
</gene>
<proteinExistence type="predicted"/>
<comment type="caution">
    <text evidence="1">The sequence shown here is derived from an EMBL/GenBank/DDBJ whole genome shotgun (WGS) entry which is preliminary data.</text>
</comment>
<sequence length="99" mass="11350">MLKATVSSQVQKNVLSEDVKLAVLFQRDSQTQCNRKTTFKHQCNAHLTLFHSYFDHQIRQDAMKCSKNVEEFSHMGTRVCTCLLQNRCNRGSNTTAIAQ</sequence>
<evidence type="ECO:0000313" key="1">
    <source>
        <dbReference type="EMBL" id="MEQ2212128.1"/>
    </source>
</evidence>
<dbReference type="EMBL" id="JAHRIN010059442">
    <property type="protein sequence ID" value="MEQ2212128.1"/>
    <property type="molecule type" value="Genomic_DNA"/>
</dbReference>
<keyword evidence="2" id="KW-1185">Reference proteome</keyword>
<protein>
    <submittedName>
        <fullName evidence="1">Uncharacterized protein</fullName>
    </submittedName>
</protein>
<name>A0ABV0RX40_9TELE</name>